<dbReference type="AlphaFoldDB" id="A0A453M8G1"/>
<evidence type="ECO:0000313" key="3">
    <source>
        <dbReference type="Proteomes" id="UP000015105"/>
    </source>
</evidence>
<dbReference type="InterPro" id="IPR025659">
    <property type="entry name" value="Tubby-like_C"/>
</dbReference>
<dbReference type="PANTHER" id="PTHR31087:SF163">
    <property type="entry name" value="TUBBY C-TERMINAL DOMAIN-CONTAINING PROTEIN"/>
    <property type="match status" value="1"/>
</dbReference>
<dbReference type="InterPro" id="IPR007612">
    <property type="entry name" value="LOR"/>
</dbReference>
<accession>A0A453M8G1</accession>
<reference evidence="2" key="5">
    <citation type="journal article" date="2021" name="G3 (Bethesda)">
        <title>Aegilops tauschii genome assembly Aet v5.0 features greater sequence contiguity and improved annotation.</title>
        <authorList>
            <person name="Wang L."/>
            <person name="Zhu T."/>
            <person name="Rodriguez J.C."/>
            <person name="Deal K.R."/>
            <person name="Dubcovsky J."/>
            <person name="McGuire P.E."/>
            <person name="Lux T."/>
            <person name="Spannagl M."/>
            <person name="Mayer K.F.X."/>
            <person name="Baldrich P."/>
            <person name="Meyers B.C."/>
            <person name="Huo N."/>
            <person name="Gu Y.Q."/>
            <person name="Zhou H."/>
            <person name="Devos K.M."/>
            <person name="Bennetzen J.L."/>
            <person name="Unver T."/>
            <person name="Budak H."/>
            <person name="Gulick P.J."/>
            <person name="Galiba G."/>
            <person name="Kalapos B."/>
            <person name="Nelson D.R."/>
            <person name="Li P."/>
            <person name="You F.M."/>
            <person name="Luo M.C."/>
            <person name="Dvorak J."/>
        </authorList>
    </citation>
    <scope>NUCLEOTIDE SEQUENCE [LARGE SCALE GENOMIC DNA]</scope>
    <source>
        <strain evidence="2">cv. AL8/78</strain>
    </source>
</reference>
<proteinExistence type="inferred from homology"/>
<dbReference type="RefSeq" id="XP_020189298.1">
    <property type="nucleotide sequence ID" value="XM_020333709.1"/>
</dbReference>
<dbReference type="KEGG" id="ats:109774947"/>
<organism evidence="2 3">
    <name type="scientific">Aegilops tauschii subsp. strangulata</name>
    <name type="common">Goatgrass</name>
    <dbReference type="NCBI Taxonomy" id="200361"/>
    <lineage>
        <taxon>Eukaryota</taxon>
        <taxon>Viridiplantae</taxon>
        <taxon>Streptophyta</taxon>
        <taxon>Embryophyta</taxon>
        <taxon>Tracheophyta</taxon>
        <taxon>Spermatophyta</taxon>
        <taxon>Magnoliopsida</taxon>
        <taxon>Liliopsida</taxon>
        <taxon>Poales</taxon>
        <taxon>Poaceae</taxon>
        <taxon>BOP clade</taxon>
        <taxon>Pooideae</taxon>
        <taxon>Triticodae</taxon>
        <taxon>Triticeae</taxon>
        <taxon>Triticinae</taxon>
        <taxon>Aegilops</taxon>
    </lineage>
</organism>
<reference evidence="3" key="2">
    <citation type="journal article" date="2017" name="Nat. Plants">
        <title>The Aegilops tauschii genome reveals multiple impacts of transposons.</title>
        <authorList>
            <person name="Zhao G."/>
            <person name="Zou C."/>
            <person name="Li K."/>
            <person name="Wang K."/>
            <person name="Li T."/>
            <person name="Gao L."/>
            <person name="Zhang X."/>
            <person name="Wang H."/>
            <person name="Yang Z."/>
            <person name="Liu X."/>
            <person name="Jiang W."/>
            <person name="Mao L."/>
            <person name="Kong X."/>
            <person name="Jiao Y."/>
            <person name="Jia J."/>
        </authorList>
    </citation>
    <scope>NUCLEOTIDE SEQUENCE [LARGE SCALE GENOMIC DNA]</scope>
    <source>
        <strain evidence="3">cv. AL8/78</strain>
    </source>
</reference>
<protein>
    <submittedName>
        <fullName evidence="2">Uncharacterized protein</fullName>
    </submittedName>
</protein>
<reference evidence="2" key="4">
    <citation type="submission" date="2019-03" db="UniProtKB">
        <authorList>
            <consortium name="EnsemblPlants"/>
        </authorList>
    </citation>
    <scope>IDENTIFICATION</scope>
</reference>
<dbReference type="GeneID" id="109774947"/>
<comment type="similarity">
    <text evidence="1">Belongs to the LOR family.</text>
</comment>
<reference evidence="2" key="3">
    <citation type="journal article" date="2017" name="Nature">
        <title>Genome sequence of the progenitor of the wheat D genome Aegilops tauschii.</title>
        <authorList>
            <person name="Luo M.C."/>
            <person name="Gu Y.Q."/>
            <person name="Puiu D."/>
            <person name="Wang H."/>
            <person name="Twardziok S.O."/>
            <person name="Deal K.R."/>
            <person name="Huo N."/>
            <person name="Zhu T."/>
            <person name="Wang L."/>
            <person name="Wang Y."/>
            <person name="McGuire P.E."/>
            <person name="Liu S."/>
            <person name="Long H."/>
            <person name="Ramasamy R.K."/>
            <person name="Rodriguez J.C."/>
            <person name="Van S.L."/>
            <person name="Yuan L."/>
            <person name="Wang Z."/>
            <person name="Xia Z."/>
            <person name="Xiao L."/>
            <person name="Anderson O.D."/>
            <person name="Ouyang S."/>
            <person name="Liang Y."/>
            <person name="Zimin A.V."/>
            <person name="Pertea G."/>
            <person name="Qi P."/>
            <person name="Bennetzen J.L."/>
            <person name="Dai X."/>
            <person name="Dawson M.W."/>
            <person name="Muller H.G."/>
            <person name="Kugler K."/>
            <person name="Rivarola-Duarte L."/>
            <person name="Spannagl M."/>
            <person name="Mayer K.F.X."/>
            <person name="Lu F.H."/>
            <person name="Bevan M.W."/>
            <person name="Leroy P."/>
            <person name="Li P."/>
            <person name="You F.M."/>
            <person name="Sun Q."/>
            <person name="Liu Z."/>
            <person name="Lyons E."/>
            <person name="Wicker T."/>
            <person name="Salzberg S.L."/>
            <person name="Devos K.M."/>
            <person name="Dvorak J."/>
        </authorList>
    </citation>
    <scope>NUCLEOTIDE SEQUENCE [LARGE SCALE GENOMIC DNA]</scope>
    <source>
        <strain evidence="2">cv. AL8/78</strain>
    </source>
</reference>
<evidence type="ECO:0000256" key="1">
    <source>
        <dbReference type="ARBA" id="ARBA00005437"/>
    </source>
</evidence>
<sequence>MAPTTTGAVVDARFCAPHATAFTVSKKSERNMSITDDADGGAAVMRVEGQAWCWPRRSLLLDAASCQTVVTVKRCPSLLPVTRRWEAFRGGSASPEELLFATVSQPWVFSRGVVHVHLAGGGNRRYSERRVDYVVVCGGRDGRECTVSLGRANGPAVAKINRTTGPLDEQPEYNVSVNPGVDRAFVLALTVILDEIRVDESWRHRN</sequence>
<reference evidence="3" key="1">
    <citation type="journal article" date="2014" name="Science">
        <title>Ancient hybridizations among the ancestral genomes of bread wheat.</title>
        <authorList>
            <consortium name="International Wheat Genome Sequencing Consortium,"/>
            <person name="Marcussen T."/>
            <person name="Sandve S.R."/>
            <person name="Heier L."/>
            <person name="Spannagl M."/>
            <person name="Pfeifer M."/>
            <person name="Jakobsen K.S."/>
            <person name="Wulff B.B."/>
            <person name="Steuernagel B."/>
            <person name="Mayer K.F."/>
            <person name="Olsen O.A."/>
        </authorList>
    </citation>
    <scope>NUCLEOTIDE SEQUENCE [LARGE SCALE GENOMIC DNA]</scope>
    <source>
        <strain evidence="3">cv. AL8/78</strain>
    </source>
</reference>
<keyword evidence="3" id="KW-1185">Reference proteome</keyword>
<dbReference type="PANTHER" id="PTHR31087">
    <property type="match status" value="1"/>
</dbReference>
<dbReference type="OrthoDB" id="693755at2759"/>
<dbReference type="InterPro" id="IPR038595">
    <property type="entry name" value="LOR_sf"/>
</dbReference>
<dbReference type="Gene3D" id="2.40.160.200">
    <property type="entry name" value="LURP1-related"/>
    <property type="match status" value="1"/>
</dbReference>
<dbReference type="SUPFAM" id="SSF54518">
    <property type="entry name" value="Tubby C-terminal domain-like"/>
    <property type="match status" value="1"/>
</dbReference>
<evidence type="ECO:0000313" key="2">
    <source>
        <dbReference type="EnsemblPlants" id="AET5Gv21090500.1"/>
    </source>
</evidence>
<dbReference type="EnsemblPlants" id="AET5Gv21090500.1">
    <property type="protein sequence ID" value="AET5Gv21090500.1"/>
    <property type="gene ID" value="AET5Gv21090500"/>
</dbReference>
<dbReference type="Pfam" id="PF04525">
    <property type="entry name" value="LOR"/>
    <property type="match status" value="1"/>
</dbReference>
<dbReference type="STRING" id="200361.A0A453M8G1"/>
<name>A0A453M8G1_AEGTS</name>
<dbReference type="Proteomes" id="UP000015105">
    <property type="component" value="Chromosome 5D"/>
</dbReference>
<dbReference type="Gramene" id="AET5Gv21090500.1">
    <property type="protein sequence ID" value="AET5Gv21090500.1"/>
    <property type="gene ID" value="AET5Gv21090500"/>
</dbReference>